<reference evidence="1" key="1">
    <citation type="submission" date="2023-06" db="EMBL/GenBank/DDBJ databases">
        <title>Cytophagales bacterium Strain LB-30, isolated from soil.</title>
        <authorList>
            <person name="Liu B."/>
        </authorList>
    </citation>
    <scope>NUCLEOTIDE SEQUENCE</scope>
    <source>
        <strain evidence="1">LB-30</strain>
    </source>
</reference>
<keyword evidence="2" id="KW-1185">Reference proteome</keyword>
<gene>
    <name evidence="1" type="ORF">QWY31_09560</name>
</gene>
<comment type="caution">
    <text evidence="1">The sequence shown here is derived from an EMBL/GenBank/DDBJ whole genome shotgun (WGS) entry which is preliminary data.</text>
</comment>
<name>A0ABT8F646_9BACT</name>
<proteinExistence type="predicted"/>
<evidence type="ECO:0000313" key="1">
    <source>
        <dbReference type="EMBL" id="MDN4165749.1"/>
    </source>
</evidence>
<protein>
    <submittedName>
        <fullName evidence="1">Uncharacterized protein</fullName>
    </submittedName>
</protein>
<evidence type="ECO:0000313" key="2">
    <source>
        <dbReference type="Proteomes" id="UP001168552"/>
    </source>
</evidence>
<dbReference type="EMBL" id="JAUHJS010000004">
    <property type="protein sequence ID" value="MDN4165749.1"/>
    <property type="molecule type" value="Genomic_DNA"/>
</dbReference>
<dbReference type="Proteomes" id="UP001168552">
    <property type="component" value="Unassembled WGS sequence"/>
</dbReference>
<sequence>METKAKIRINLDTREFEIEGTEEFINSHANKIESFLGTITKISGSEKKAAAPAKAALATPAKRGRKPAAAKAAVAKAVAPKAAAPKATKAEVKSEAAPAAKPVANKVTPAKVAKPAKAAKVAKPKVVKEKKAKAVKAVKKAAPKAPKAKATNINVTEFAGFYKRVPKDAKDIDKLLAASMYAQSQDGVKFFTAKDLNTLLNSQGVKLSNPAQYIKNSVKSKRMSQVARGKFKLSDEGVTYVNGFLSK</sequence>
<organism evidence="1 2">
    <name type="scientific">Shiella aurantiaca</name>
    <dbReference type="NCBI Taxonomy" id="3058365"/>
    <lineage>
        <taxon>Bacteria</taxon>
        <taxon>Pseudomonadati</taxon>
        <taxon>Bacteroidota</taxon>
        <taxon>Cytophagia</taxon>
        <taxon>Cytophagales</taxon>
        <taxon>Shiellaceae</taxon>
        <taxon>Shiella</taxon>
    </lineage>
</organism>
<accession>A0ABT8F646</accession>
<dbReference type="RefSeq" id="WP_320004279.1">
    <property type="nucleotide sequence ID" value="NZ_JAUHJS010000004.1"/>
</dbReference>